<organism evidence="1 2">
    <name type="scientific">Lederbergia citri</name>
    <dbReference type="NCBI Taxonomy" id="2833580"/>
    <lineage>
        <taxon>Bacteria</taxon>
        <taxon>Bacillati</taxon>
        <taxon>Bacillota</taxon>
        <taxon>Bacilli</taxon>
        <taxon>Bacillales</taxon>
        <taxon>Bacillaceae</taxon>
        <taxon>Lederbergia</taxon>
    </lineage>
</organism>
<protein>
    <submittedName>
        <fullName evidence="1">Pullulanase</fullName>
    </submittedName>
</protein>
<dbReference type="Pfam" id="PF20119">
    <property type="entry name" value="DUF6509"/>
    <property type="match status" value="1"/>
</dbReference>
<dbReference type="Proteomes" id="UP000681414">
    <property type="component" value="Unassembled WGS sequence"/>
</dbReference>
<dbReference type="RefSeq" id="WP_213123473.1">
    <property type="nucleotide sequence ID" value="NZ_JAGYPG010000001.1"/>
</dbReference>
<reference evidence="1 2" key="1">
    <citation type="submission" date="2021-05" db="EMBL/GenBank/DDBJ databases">
        <title>Novel Bacillus species.</title>
        <authorList>
            <person name="Liu G."/>
        </authorList>
    </citation>
    <scope>NUCLEOTIDE SEQUENCE [LARGE SCALE GENOMIC DNA]</scope>
    <source>
        <strain evidence="2">FJAT-49780</strain>
    </source>
</reference>
<dbReference type="EMBL" id="JAGYPG010000001">
    <property type="protein sequence ID" value="MBS4194276.1"/>
    <property type="molecule type" value="Genomic_DNA"/>
</dbReference>
<evidence type="ECO:0000313" key="1">
    <source>
        <dbReference type="EMBL" id="MBS4194276.1"/>
    </source>
</evidence>
<sequence>MEITGHTVEQLLDPTGILEGDRYEFFLNIEVPEDDELFSENGIQLRIIFSVVGEVMRIAHYDFIEQVTNQILDFALEEEEEKMVKDYCTNQLNQTT</sequence>
<keyword evidence="2" id="KW-1185">Reference proteome</keyword>
<dbReference type="AlphaFoldDB" id="A0A942TAK4"/>
<comment type="caution">
    <text evidence="1">The sequence shown here is derived from an EMBL/GenBank/DDBJ whole genome shotgun (WGS) entry which is preliminary data.</text>
</comment>
<gene>
    <name evidence="1" type="ORF">KHA97_04190</name>
</gene>
<evidence type="ECO:0000313" key="2">
    <source>
        <dbReference type="Proteomes" id="UP000681414"/>
    </source>
</evidence>
<dbReference type="InterPro" id="IPR045424">
    <property type="entry name" value="DUF6509"/>
</dbReference>
<accession>A0A942TAK4</accession>
<proteinExistence type="predicted"/>
<name>A0A942TAK4_9BACI</name>